<dbReference type="SUPFAM" id="SSF53098">
    <property type="entry name" value="Ribonuclease H-like"/>
    <property type="match status" value="1"/>
</dbReference>
<dbReference type="Gene3D" id="3.30.420.10">
    <property type="entry name" value="Ribonuclease H-like superfamily/Ribonuclease H"/>
    <property type="match status" value="1"/>
</dbReference>
<dbReference type="InterPro" id="IPR012337">
    <property type="entry name" value="RNaseH-like_sf"/>
</dbReference>
<evidence type="ECO:0000313" key="3">
    <source>
        <dbReference type="Proteomes" id="UP001177744"/>
    </source>
</evidence>
<reference evidence="2" key="1">
    <citation type="submission" date="2023-06" db="EMBL/GenBank/DDBJ databases">
        <title>Reference genome for the Northern bat (Eptesicus nilssonii), a most northern bat species.</title>
        <authorList>
            <person name="Laine V.N."/>
            <person name="Pulliainen A.T."/>
            <person name="Lilley T.M."/>
        </authorList>
    </citation>
    <scope>NUCLEOTIDE SEQUENCE</scope>
    <source>
        <strain evidence="2">BLF_Eptnil</strain>
        <tissue evidence="2">Kidney</tissue>
    </source>
</reference>
<organism evidence="2 3">
    <name type="scientific">Cnephaeus nilssonii</name>
    <name type="common">Northern bat</name>
    <name type="synonym">Eptesicus nilssonii</name>
    <dbReference type="NCBI Taxonomy" id="3371016"/>
    <lineage>
        <taxon>Eukaryota</taxon>
        <taxon>Metazoa</taxon>
        <taxon>Chordata</taxon>
        <taxon>Craniata</taxon>
        <taxon>Vertebrata</taxon>
        <taxon>Euteleostomi</taxon>
        <taxon>Mammalia</taxon>
        <taxon>Eutheria</taxon>
        <taxon>Laurasiatheria</taxon>
        <taxon>Chiroptera</taxon>
        <taxon>Yangochiroptera</taxon>
        <taxon>Vespertilionidae</taxon>
        <taxon>Cnephaeus</taxon>
    </lineage>
</organism>
<feature type="region of interest" description="Disordered" evidence="1">
    <location>
        <begin position="127"/>
        <end position="179"/>
    </location>
</feature>
<feature type="compositionally biased region" description="Basic and acidic residues" evidence="1">
    <location>
        <begin position="127"/>
        <end position="136"/>
    </location>
</feature>
<protein>
    <recommendedName>
        <fullName evidence="4">Integrase catalytic domain-containing protein</fullName>
    </recommendedName>
</protein>
<proteinExistence type="predicted"/>
<dbReference type="InterPro" id="IPR036397">
    <property type="entry name" value="RNaseH_sf"/>
</dbReference>
<sequence length="246" mass="27692">MPFSAFMGKPNYEGQGTVHLDQTATRVQELPDSFRGALASDLSKFLGQDLGCILLQYCWEGTRALLRLLTETGYQLSRKRNKYVREKSRKRRLGTERKQAECAISVLSTQWQIWEFLGAAGFGHQKEKDSVSEGNRRANTAAKLASKEQVAPPFLSPEIPEPPKYTPQEEEWDKQEGGKRMKEGWVEAYPTLTEKAREVTKALLNALYGMPLTKGSDNGQAFAAKVVQQVVKALGIKWNLHTAYRP</sequence>
<dbReference type="GO" id="GO:0003676">
    <property type="term" value="F:nucleic acid binding"/>
    <property type="evidence" value="ECO:0007669"/>
    <property type="project" value="InterPro"/>
</dbReference>
<evidence type="ECO:0000313" key="2">
    <source>
        <dbReference type="EMBL" id="KAK1346751.1"/>
    </source>
</evidence>
<dbReference type="EMBL" id="JAULJE010000001">
    <property type="protein sequence ID" value="KAK1346751.1"/>
    <property type="molecule type" value="Genomic_DNA"/>
</dbReference>
<dbReference type="AlphaFoldDB" id="A0AA40ICD2"/>
<gene>
    <name evidence="2" type="ORF">QTO34_000611</name>
</gene>
<name>A0AA40ICD2_CNENI</name>
<dbReference type="Proteomes" id="UP001177744">
    <property type="component" value="Unassembled WGS sequence"/>
</dbReference>
<evidence type="ECO:0008006" key="4">
    <source>
        <dbReference type="Google" id="ProtNLM"/>
    </source>
</evidence>
<evidence type="ECO:0000256" key="1">
    <source>
        <dbReference type="SAM" id="MobiDB-lite"/>
    </source>
</evidence>
<comment type="caution">
    <text evidence="2">The sequence shown here is derived from an EMBL/GenBank/DDBJ whole genome shotgun (WGS) entry which is preliminary data.</text>
</comment>
<keyword evidence="3" id="KW-1185">Reference proteome</keyword>
<accession>A0AA40ICD2</accession>